<protein>
    <recommendedName>
        <fullName evidence="3">Oxidoreductase</fullName>
    </recommendedName>
</protein>
<dbReference type="Proteomes" id="UP000283895">
    <property type="component" value="Unassembled WGS sequence"/>
</dbReference>
<dbReference type="STRING" id="356882.A0A423W351"/>
<keyword evidence="2" id="KW-1185">Reference proteome</keyword>
<proteinExistence type="predicted"/>
<dbReference type="Pfam" id="PF00106">
    <property type="entry name" value="adh_short"/>
    <property type="match status" value="1"/>
</dbReference>
<dbReference type="PANTHER" id="PTHR43431:SF7">
    <property type="entry name" value="OXIDOREDUCTASE, SHORT CHAIN DEHYDROGENASE_REDUCTASE FAMILY (AFU_ORTHOLOGUE AFUA_5G14000)"/>
    <property type="match status" value="1"/>
</dbReference>
<dbReference type="Gene3D" id="3.40.50.720">
    <property type="entry name" value="NAD(P)-binding Rossmann-like Domain"/>
    <property type="match status" value="1"/>
</dbReference>
<dbReference type="PANTHER" id="PTHR43431">
    <property type="entry name" value="OXIDOREDUCTASE, SHORT CHAIN DEHYDROGENASE/REDUCTASE FAMILY (AFU_ORTHOLOGUE AFUA_5G14000)"/>
    <property type="match status" value="1"/>
</dbReference>
<dbReference type="AlphaFoldDB" id="A0A423W351"/>
<sequence length="251" mass="26551">MASPSKSFFAVVAGVGAGTGGAVAKRFAQAYPVILLARHEESFKDLVTEINGEGGKAIGIPADTSDAASVKSAFEAIKKELPNFKLAAAVYNVGAGRAIKPFLELKSEDLDASLKGNAHGLFNFAQSTLPLLLESVDSSPHPPSLIVTGATASLRGSVNFADFAAGKFAVRAISQSLAREFGPKGVHVAHAIIDGGIDIPRLAQYKSRFNNGAPDGMLSPDAIADSYWHLHTQHRSAFTQELDMRPYVEKF</sequence>
<evidence type="ECO:0000313" key="1">
    <source>
        <dbReference type="EMBL" id="ROV97750.1"/>
    </source>
</evidence>
<comment type="caution">
    <text evidence="1">The sequence shown here is derived from an EMBL/GenBank/DDBJ whole genome shotgun (WGS) entry which is preliminary data.</text>
</comment>
<organism evidence="1 2">
    <name type="scientific">Cytospora schulzeri</name>
    <dbReference type="NCBI Taxonomy" id="448051"/>
    <lineage>
        <taxon>Eukaryota</taxon>
        <taxon>Fungi</taxon>
        <taxon>Dikarya</taxon>
        <taxon>Ascomycota</taxon>
        <taxon>Pezizomycotina</taxon>
        <taxon>Sordariomycetes</taxon>
        <taxon>Sordariomycetidae</taxon>
        <taxon>Diaporthales</taxon>
        <taxon>Cytosporaceae</taxon>
        <taxon>Cytospora</taxon>
    </lineage>
</organism>
<reference evidence="1 2" key="1">
    <citation type="submission" date="2015-09" db="EMBL/GenBank/DDBJ databases">
        <title>Host preference determinants of Valsa canker pathogens revealed by comparative genomics.</title>
        <authorList>
            <person name="Yin Z."/>
            <person name="Huang L."/>
        </authorList>
    </citation>
    <scope>NUCLEOTIDE SEQUENCE [LARGE SCALE GENOMIC DNA]</scope>
    <source>
        <strain evidence="1 2">03-1</strain>
    </source>
</reference>
<evidence type="ECO:0008006" key="3">
    <source>
        <dbReference type="Google" id="ProtNLM"/>
    </source>
</evidence>
<dbReference type="InterPro" id="IPR002347">
    <property type="entry name" value="SDR_fam"/>
</dbReference>
<name>A0A423W351_9PEZI</name>
<dbReference type="OrthoDB" id="5399006at2759"/>
<dbReference type="PRINTS" id="PR00081">
    <property type="entry name" value="GDHRDH"/>
</dbReference>
<dbReference type="InterPro" id="IPR036291">
    <property type="entry name" value="NAD(P)-bd_dom_sf"/>
</dbReference>
<evidence type="ECO:0000313" key="2">
    <source>
        <dbReference type="Proteomes" id="UP000283895"/>
    </source>
</evidence>
<gene>
    <name evidence="1" type="ORF">VMCG_07414</name>
</gene>
<dbReference type="EMBL" id="LKEA01000028">
    <property type="protein sequence ID" value="ROV97750.1"/>
    <property type="molecule type" value="Genomic_DNA"/>
</dbReference>
<dbReference type="SUPFAM" id="SSF51735">
    <property type="entry name" value="NAD(P)-binding Rossmann-fold domains"/>
    <property type="match status" value="1"/>
</dbReference>
<accession>A0A423W351</accession>